<dbReference type="EMBL" id="JAKLJA010000023">
    <property type="protein sequence ID" value="MCG5076358.1"/>
    <property type="molecule type" value="Genomic_DNA"/>
</dbReference>
<protein>
    <submittedName>
        <fullName evidence="1">Uncharacterized protein</fullName>
    </submittedName>
</protein>
<sequence>MKKAASTPVTRGRYAGDSVIGAFKAAIDAHGNRLKQLTDDANAQADEADRKASAGNVRVVA</sequence>
<keyword evidence="2" id="KW-1185">Reference proteome</keyword>
<gene>
    <name evidence="1" type="ORF">L5014_23780</name>
</gene>
<dbReference type="Proteomes" id="UP001139308">
    <property type="component" value="Unassembled WGS sequence"/>
</dbReference>
<reference evidence="1" key="1">
    <citation type="submission" date="2022-01" db="EMBL/GenBank/DDBJ databases">
        <title>Genome sequence and assembly of Parabukholderia sp. RG36.</title>
        <authorList>
            <person name="Chhetri G."/>
        </authorList>
    </citation>
    <scope>NUCLEOTIDE SEQUENCE</scope>
    <source>
        <strain evidence="1">RG36</strain>
    </source>
</reference>
<dbReference type="RefSeq" id="WP_238466232.1">
    <property type="nucleotide sequence ID" value="NZ_JAKLJA010000023.1"/>
</dbReference>
<organism evidence="1 2">
    <name type="scientific">Paraburkholderia tagetis</name>
    <dbReference type="NCBI Taxonomy" id="2913261"/>
    <lineage>
        <taxon>Bacteria</taxon>
        <taxon>Pseudomonadati</taxon>
        <taxon>Pseudomonadota</taxon>
        <taxon>Betaproteobacteria</taxon>
        <taxon>Burkholderiales</taxon>
        <taxon>Burkholderiaceae</taxon>
        <taxon>Paraburkholderia</taxon>
    </lineage>
</organism>
<dbReference type="AlphaFoldDB" id="A0A9X1UJ28"/>
<proteinExistence type="predicted"/>
<comment type="caution">
    <text evidence="1">The sequence shown here is derived from an EMBL/GenBank/DDBJ whole genome shotgun (WGS) entry which is preliminary data.</text>
</comment>
<accession>A0A9X1UJ28</accession>
<evidence type="ECO:0000313" key="1">
    <source>
        <dbReference type="EMBL" id="MCG5076358.1"/>
    </source>
</evidence>
<name>A0A9X1UJ28_9BURK</name>
<evidence type="ECO:0000313" key="2">
    <source>
        <dbReference type="Proteomes" id="UP001139308"/>
    </source>
</evidence>